<accession>A0AAJ6VYC9</accession>
<proteinExistence type="predicted"/>
<dbReference type="RefSeq" id="XP_003743435.1">
    <property type="nucleotide sequence ID" value="XM_003743387.1"/>
</dbReference>
<reference evidence="4" key="1">
    <citation type="submission" date="2025-08" db="UniProtKB">
        <authorList>
            <consortium name="RefSeq"/>
        </authorList>
    </citation>
    <scope>IDENTIFICATION</scope>
</reference>
<name>A0AAJ6VYC9_9ACAR</name>
<organism evidence="3 4">
    <name type="scientific">Galendromus occidentalis</name>
    <name type="common">western predatory mite</name>
    <dbReference type="NCBI Taxonomy" id="34638"/>
    <lineage>
        <taxon>Eukaryota</taxon>
        <taxon>Metazoa</taxon>
        <taxon>Ecdysozoa</taxon>
        <taxon>Arthropoda</taxon>
        <taxon>Chelicerata</taxon>
        <taxon>Arachnida</taxon>
        <taxon>Acari</taxon>
        <taxon>Parasitiformes</taxon>
        <taxon>Mesostigmata</taxon>
        <taxon>Gamasina</taxon>
        <taxon>Phytoseioidea</taxon>
        <taxon>Phytoseiidae</taxon>
        <taxon>Typhlodrominae</taxon>
        <taxon>Galendromus</taxon>
    </lineage>
</organism>
<evidence type="ECO:0000256" key="1">
    <source>
        <dbReference type="SAM" id="SignalP"/>
    </source>
</evidence>
<dbReference type="Pfam" id="PF25898">
    <property type="entry name" value="LolA_2nd_metazoa"/>
    <property type="match status" value="1"/>
</dbReference>
<evidence type="ECO:0000259" key="2">
    <source>
        <dbReference type="Pfam" id="PF25898"/>
    </source>
</evidence>
<gene>
    <name evidence="4" type="primary">LOC100906792</name>
</gene>
<dbReference type="AlphaFoldDB" id="A0AAJ6VYC9"/>
<dbReference type="GeneID" id="100906792"/>
<dbReference type="PANTHER" id="PTHR36902:SF1">
    <property type="entry name" value="ENRICHED IN SURFACE-LABELED PROTEOME PROTEIN 9"/>
    <property type="match status" value="1"/>
</dbReference>
<feature type="chain" id="PRO_5042533011" evidence="1">
    <location>
        <begin position="22"/>
        <end position="674"/>
    </location>
</feature>
<feature type="signal peptide" evidence="1">
    <location>
        <begin position="1"/>
        <end position="21"/>
    </location>
</feature>
<dbReference type="Proteomes" id="UP000694867">
    <property type="component" value="Unplaced"/>
</dbReference>
<evidence type="ECO:0000313" key="3">
    <source>
        <dbReference type="Proteomes" id="UP000694867"/>
    </source>
</evidence>
<protein>
    <submittedName>
        <fullName evidence="4">Uncharacterized protein LOC100906792</fullName>
    </submittedName>
</protein>
<keyword evidence="3" id="KW-1185">Reference proteome</keyword>
<evidence type="ECO:0000313" key="4">
    <source>
        <dbReference type="RefSeq" id="XP_003743435.1"/>
    </source>
</evidence>
<dbReference type="PANTHER" id="PTHR36902">
    <property type="entry name" value="ENRICHED IN SURFACE-LABELED PROTEOME PROTEIN 9"/>
    <property type="match status" value="1"/>
</dbReference>
<feature type="domain" description="LolA-like" evidence="2">
    <location>
        <begin position="258"/>
        <end position="480"/>
    </location>
</feature>
<dbReference type="KEGG" id="goe:100906792"/>
<keyword evidence="1" id="KW-0732">Signal</keyword>
<sequence>MNLLLEATVVSSLFLVTQAEAESDWICIAPDFSSGPIPPVLPDSYHMVFEVNDLVGKKRHTDEVWYDWPNQRARIREVDDSGVAREIVSFYNSNTGFRYSEGGKQSVDGDVNRLNSCAVFKLSEHKNTPLFEKGGRPLNMVDVYQSLLFGGKYQFAFMDSVADATSRFIKSNRFTSCITDRVTGRRLNVTYHWTLDGKSPIRFEIDGGALDGDNNTEYRIRQVASVLRFDRDPEMDNDLFVVPRDLKCSDDPRIIPVDEFPQLSQDFAWREETLFSARDQDGRVLANETSIENRQIYSSRIFGLVRMDWIPTLRDGKMFQDYIGKPITVIADVFFKAIFIIEKNTGSCSVLPMAGEFALIKQTGTASFDIREPLDLLGMTTEHVEKGEYVERGSRVTVFSDIDEAPDGTIEVHEATFRYDEELSQLSNGAFIFVPTSQLNRKFFAAIDERTKAFESTEKTSYFDFRADYAHLDVFEAAMCVANRKRRFFRISFRTDFKEVIYGNGYEFLNRLRDMIARTGNLGTVMRVQKLKMLEDFEKNRIHVSMTLLEPFPELVNAIQTTVDSARDEIVRALNDRQLAVPIEWQGGTNTIVPEAGSFVELELSLKERTTPPKMLETSMYSAELTIPGKSFLAVSESIYWKSIMLEVNRGCREEHHASGACNLGSNDEKLVTG</sequence>
<dbReference type="InterPro" id="IPR058831">
    <property type="entry name" value="LolA-like_dom_2nd"/>
</dbReference>